<protein>
    <submittedName>
        <fullName evidence="1">Uncharacterized protein</fullName>
    </submittedName>
</protein>
<evidence type="ECO:0000313" key="1">
    <source>
        <dbReference type="EMBL" id="KAF3689338.1"/>
    </source>
</evidence>
<proteinExistence type="predicted"/>
<dbReference type="EMBL" id="CM015716">
    <property type="protein sequence ID" value="KAF3689338.1"/>
    <property type="molecule type" value="Genomic_DNA"/>
</dbReference>
<gene>
    <name evidence="1" type="ORF">EXN66_Car005010</name>
</gene>
<reference evidence="1 2" key="1">
    <citation type="submission" date="2019-02" db="EMBL/GenBank/DDBJ databases">
        <title>Opniocepnalus argus genome.</title>
        <authorList>
            <person name="Zhou C."/>
            <person name="Xiao S."/>
        </authorList>
    </citation>
    <scope>NUCLEOTIDE SEQUENCE [LARGE SCALE GENOMIC DNA]</scope>
    <source>
        <strain evidence="1">OARG1902GOOAL</strain>
        <tissue evidence="1">Muscle</tissue>
    </source>
</reference>
<organism evidence="1 2">
    <name type="scientific">Channa argus</name>
    <name type="common">Northern snakehead</name>
    <name type="synonym">Ophicephalus argus</name>
    <dbReference type="NCBI Taxonomy" id="215402"/>
    <lineage>
        <taxon>Eukaryota</taxon>
        <taxon>Metazoa</taxon>
        <taxon>Chordata</taxon>
        <taxon>Craniata</taxon>
        <taxon>Vertebrata</taxon>
        <taxon>Euteleostomi</taxon>
        <taxon>Actinopterygii</taxon>
        <taxon>Neopterygii</taxon>
        <taxon>Teleostei</taxon>
        <taxon>Neoteleostei</taxon>
        <taxon>Acanthomorphata</taxon>
        <taxon>Anabantaria</taxon>
        <taxon>Anabantiformes</taxon>
        <taxon>Channoidei</taxon>
        <taxon>Channidae</taxon>
        <taxon>Channa</taxon>
    </lineage>
</organism>
<dbReference type="Proteomes" id="UP000503349">
    <property type="component" value="Chromosome 5"/>
</dbReference>
<evidence type="ECO:0000313" key="2">
    <source>
        <dbReference type="Proteomes" id="UP000503349"/>
    </source>
</evidence>
<sequence length="100" mass="11128">MRGRFFVLPDIYLSEAEQERRCGSKERSPSPLKATWDSAIDFHFNNLTSDPRIGCDVPWLATHSQPCADVRTEELQALCALLAAPVEIVVSLNKSPIKGD</sequence>
<reference evidence="2" key="2">
    <citation type="submission" date="2019-02" db="EMBL/GenBank/DDBJ databases">
        <title>Opniocepnalus argus Var Kimnra genome.</title>
        <authorList>
            <person name="Zhou C."/>
            <person name="Xiao S."/>
        </authorList>
    </citation>
    <scope>NUCLEOTIDE SEQUENCE [LARGE SCALE GENOMIC DNA]</scope>
</reference>
<accession>A0A6G1PH59</accession>
<dbReference type="AlphaFoldDB" id="A0A6G1PH59"/>
<keyword evidence="2" id="KW-1185">Reference proteome</keyword>
<name>A0A6G1PH59_CHAAH</name>